<feature type="compositionally biased region" description="Low complexity" evidence="2">
    <location>
        <begin position="278"/>
        <end position="289"/>
    </location>
</feature>
<keyword evidence="1" id="KW-0175">Coiled coil</keyword>
<feature type="coiled-coil region" evidence="1">
    <location>
        <begin position="193"/>
        <end position="232"/>
    </location>
</feature>
<feature type="compositionally biased region" description="Basic and acidic residues" evidence="2">
    <location>
        <begin position="334"/>
        <end position="345"/>
    </location>
</feature>
<dbReference type="Proteomes" id="UP000193411">
    <property type="component" value="Unassembled WGS sequence"/>
</dbReference>
<feature type="compositionally biased region" description="Polar residues" evidence="2">
    <location>
        <begin position="374"/>
        <end position="383"/>
    </location>
</feature>
<feature type="compositionally biased region" description="Basic and acidic residues" evidence="2">
    <location>
        <begin position="301"/>
        <end position="313"/>
    </location>
</feature>
<feature type="compositionally biased region" description="Polar residues" evidence="2">
    <location>
        <begin position="254"/>
        <end position="265"/>
    </location>
</feature>
<evidence type="ECO:0000313" key="3">
    <source>
        <dbReference type="EMBL" id="ORZ38279.1"/>
    </source>
</evidence>
<evidence type="ECO:0000256" key="2">
    <source>
        <dbReference type="SAM" id="MobiDB-lite"/>
    </source>
</evidence>
<dbReference type="AlphaFoldDB" id="A0A1Y2HUV1"/>
<evidence type="ECO:0000313" key="4">
    <source>
        <dbReference type="Proteomes" id="UP000193411"/>
    </source>
</evidence>
<comment type="caution">
    <text evidence="3">The sequence shown here is derived from an EMBL/GenBank/DDBJ whole genome shotgun (WGS) entry which is preliminary data.</text>
</comment>
<gene>
    <name evidence="3" type="ORF">BCR44DRAFT_47460</name>
</gene>
<feature type="compositionally biased region" description="Low complexity" evidence="2">
    <location>
        <begin position="316"/>
        <end position="333"/>
    </location>
</feature>
<name>A0A1Y2HUV1_9FUNG</name>
<feature type="compositionally biased region" description="Basic and acidic residues" evidence="2">
    <location>
        <begin position="60"/>
        <end position="72"/>
    </location>
</feature>
<dbReference type="EMBL" id="MCFL01000009">
    <property type="protein sequence ID" value="ORZ38279.1"/>
    <property type="molecule type" value="Genomic_DNA"/>
</dbReference>
<feature type="region of interest" description="Disordered" evidence="2">
    <location>
        <begin position="29"/>
        <end position="161"/>
    </location>
</feature>
<organism evidence="3 4">
    <name type="scientific">Catenaria anguillulae PL171</name>
    <dbReference type="NCBI Taxonomy" id="765915"/>
    <lineage>
        <taxon>Eukaryota</taxon>
        <taxon>Fungi</taxon>
        <taxon>Fungi incertae sedis</taxon>
        <taxon>Blastocladiomycota</taxon>
        <taxon>Blastocladiomycetes</taxon>
        <taxon>Blastocladiales</taxon>
        <taxon>Catenariaceae</taxon>
        <taxon>Catenaria</taxon>
    </lineage>
</organism>
<reference evidence="3 4" key="1">
    <citation type="submission" date="2016-07" db="EMBL/GenBank/DDBJ databases">
        <title>Pervasive Adenine N6-methylation of Active Genes in Fungi.</title>
        <authorList>
            <consortium name="DOE Joint Genome Institute"/>
            <person name="Mondo S.J."/>
            <person name="Dannebaum R.O."/>
            <person name="Kuo R.C."/>
            <person name="Labutti K."/>
            <person name="Haridas S."/>
            <person name="Kuo A."/>
            <person name="Salamov A."/>
            <person name="Ahrendt S.R."/>
            <person name="Lipzen A."/>
            <person name="Sullivan W."/>
            <person name="Andreopoulos W.B."/>
            <person name="Clum A."/>
            <person name="Lindquist E."/>
            <person name="Daum C."/>
            <person name="Ramamoorthy G.K."/>
            <person name="Gryganskyi A."/>
            <person name="Culley D."/>
            <person name="Magnuson J.K."/>
            <person name="James T.Y."/>
            <person name="O'Malley M.A."/>
            <person name="Stajich J.E."/>
            <person name="Spatafora J.W."/>
            <person name="Visel A."/>
            <person name="Grigoriev I.V."/>
        </authorList>
    </citation>
    <scope>NUCLEOTIDE SEQUENCE [LARGE SCALE GENOMIC DNA]</scope>
    <source>
        <strain evidence="3 4">PL171</strain>
    </source>
</reference>
<protein>
    <submittedName>
        <fullName evidence="3">Uncharacterized protein</fullName>
    </submittedName>
</protein>
<sequence length="383" mass="41163">MPNPWVIAALAGFSVVAFIVYLSEFDQPPLAPPHYQYARGGNQSRGRRSGQPNQSNSANSKKDDDAHKRAKDDDESDDDDSERSPSRHGRGNDRQEPVATTITSGAHRFPGSVGTGSMMVRRRSRTISSGSRQEASPSFGSLTRPTTHEHPSPPPPAYAPSASHLERSIELKPLLSLPPTTNTTSTHTHHEEALALASELEATERQLQALLLKREQLALRQSQIDLRELAAQQQRQSFSSALTTDSIMTDAPNPFSTTDDVNGTNELEKMHGSVQVPESAASESARSSEFGSLVSVPKVASSEDRESDNKHGEPVSPSTSTSGFDSSLSSPSRFESRAASHKDDSADVEITACEQGLGQAEDEKAAVDTRSESEFSLVSAGSA</sequence>
<feature type="compositionally biased region" description="Basic and acidic residues" evidence="2">
    <location>
        <begin position="82"/>
        <end position="96"/>
    </location>
</feature>
<accession>A0A1Y2HUV1</accession>
<proteinExistence type="predicted"/>
<feature type="compositionally biased region" description="Basic and acidic residues" evidence="2">
    <location>
        <begin position="361"/>
        <end position="373"/>
    </location>
</feature>
<feature type="region of interest" description="Disordered" evidence="2">
    <location>
        <begin position="241"/>
        <end position="383"/>
    </location>
</feature>
<keyword evidence="4" id="KW-1185">Reference proteome</keyword>
<evidence type="ECO:0000256" key="1">
    <source>
        <dbReference type="SAM" id="Coils"/>
    </source>
</evidence>